<reference evidence="3" key="1">
    <citation type="submission" date="2018-05" db="EMBL/GenBank/DDBJ databases">
        <authorList>
            <person name="Li X."/>
        </authorList>
    </citation>
    <scope>NUCLEOTIDE SEQUENCE [LARGE SCALE GENOMIC DNA]</scope>
    <source>
        <strain evidence="3">HKS-05</strain>
    </source>
</reference>
<dbReference type="InterPro" id="IPR011059">
    <property type="entry name" value="Metal-dep_hydrolase_composite"/>
</dbReference>
<evidence type="ECO:0000313" key="2">
    <source>
        <dbReference type="EMBL" id="RAK61678.1"/>
    </source>
</evidence>
<evidence type="ECO:0000313" key="3">
    <source>
        <dbReference type="Proteomes" id="UP000249842"/>
    </source>
</evidence>
<feature type="domain" description="Amidohydrolase-related" evidence="1">
    <location>
        <begin position="396"/>
        <end position="462"/>
    </location>
</feature>
<dbReference type="InterPro" id="IPR006680">
    <property type="entry name" value="Amidohydro-rel"/>
</dbReference>
<accession>A0A328B9H6</accession>
<dbReference type="SUPFAM" id="SSF51556">
    <property type="entry name" value="Metallo-dependent hydrolases"/>
    <property type="match status" value="1"/>
</dbReference>
<dbReference type="OrthoDB" id="8098664at2"/>
<dbReference type="PANTHER" id="PTHR43135:SF3">
    <property type="entry name" value="ALPHA-D-RIBOSE 1-METHYLPHOSPHONATE 5-TRIPHOSPHATE DIPHOSPHATASE"/>
    <property type="match status" value="1"/>
</dbReference>
<evidence type="ECO:0000259" key="1">
    <source>
        <dbReference type="Pfam" id="PF01979"/>
    </source>
</evidence>
<dbReference type="PANTHER" id="PTHR43135">
    <property type="entry name" value="ALPHA-D-RIBOSE 1-METHYLPHOSPHONATE 5-TRIPHOSPHATE DIPHOSPHATASE"/>
    <property type="match status" value="1"/>
</dbReference>
<dbReference type="EMBL" id="QFYP01000001">
    <property type="protein sequence ID" value="RAK61678.1"/>
    <property type="molecule type" value="Genomic_DNA"/>
</dbReference>
<dbReference type="SUPFAM" id="SSF51338">
    <property type="entry name" value="Composite domain of metallo-dependent hydrolases"/>
    <property type="match status" value="1"/>
</dbReference>
<dbReference type="Pfam" id="PF01979">
    <property type="entry name" value="Amidohydro_1"/>
    <property type="match status" value="2"/>
</dbReference>
<dbReference type="Gene3D" id="3.20.20.140">
    <property type="entry name" value="Metal-dependent hydrolases"/>
    <property type="match status" value="2"/>
</dbReference>
<keyword evidence="3" id="KW-1185">Reference proteome</keyword>
<dbReference type="Proteomes" id="UP000249842">
    <property type="component" value="Unassembled WGS sequence"/>
</dbReference>
<dbReference type="Gene3D" id="2.30.40.10">
    <property type="entry name" value="Urease, subunit C, domain 1"/>
    <property type="match status" value="2"/>
</dbReference>
<organism evidence="2 3">
    <name type="scientific">Phenylobacterium hankyongense</name>
    <dbReference type="NCBI Taxonomy" id="1813876"/>
    <lineage>
        <taxon>Bacteria</taxon>
        <taxon>Pseudomonadati</taxon>
        <taxon>Pseudomonadota</taxon>
        <taxon>Alphaproteobacteria</taxon>
        <taxon>Caulobacterales</taxon>
        <taxon>Caulobacteraceae</taxon>
        <taxon>Phenylobacterium</taxon>
    </lineage>
</organism>
<feature type="domain" description="Amidohydrolase-related" evidence="1">
    <location>
        <begin position="85"/>
        <end position="255"/>
    </location>
</feature>
<protein>
    <submittedName>
        <fullName evidence="2">Amidohydrolase</fullName>
    </submittedName>
</protein>
<gene>
    <name evidence="2" type="ORF">DJ021_04145</name>
</gene>
<proteinExistence type="predicted"/>
<dbReference type="GO" id="GO:0016810">
    <property type="term" value="F:hydrolase activity, acting on carbon-nitrogen (but not peptide) bonds"/>
    <property type="evidence" value="ECO:0007669"/>
    <property type="project" value="InterPro"/>
</dbReference>
<name>A0A328B9H6_9CAUL</name>
<comment type="caution">
    <text evidence="2">The sequence shown here is derived from an EMBL/GenBank/DDBJ whole genome shotgun (WGS) entry which is preliminary data.</text>
</comment>
<dbReference type="AlphaFoldDB" id="A0A328B9H6"/>
<keyword evidence="2" id="KW-0378">Hydrolase</keyword>
<sequence length="481" mass="50550">MALGSAAAAPQILAPPAAPGPAVQPYVRVGAGATVLRHVTLIDGTGAPAQADRTVILRDGKIAAVGPAGLAAPKGATVLDLPGHTVLPGLVGMHDHMYYIARPNLDAAGHSEPPLVVPQMTFSSPRLYLAAGVTTLRTTGSVEPYADINVKRMIDAGQMVGPHMDVTGPYLEGAGSPFIQMHPLTDAEDARRTVAFWADQGATSFKAYMNITRAELKAAVEEAHRRGLKITGHLCSVTYPEAAELGIDNLEHGFFVNTQLDPGKAVDACPATVGTPTLLAMTPQSPEADALIRLLVDRHVALTSTLPVFEQSVPGHAPLNPRAMAVLTPEAREAYLYARNARNSPPRERFADTARAFQNALGLERKFVAAGGLLMAGPDPTGNGGVIPGFGDQREIELLVEAGFRPEEAIRIATLNGATYLGLADRIGSIAPGKNADLVVVKGDPSKAIADIENVEIVFKDGVGYDPGRLLSSVQGRYGQY</sequence>
<dbReference type="InterPro" id="IPR051781">
    <property type="entry name" value="Metallo-dep_Hydrolase"/>
</dbReference>
<dbReference type="InterPro" id="IPR032466">
    <property type="entry name" value="Metal_Hydrolase"/>
</dbReference>